<reference evidence="1" key="2">
    <citation type="journal article" date="2015" name="Data Brief">
        <title>Shoot transcriptome of the giant reed, Arundo donax.</title>
        <authorList>
            <person name="Barrero R.A."/>
            <person name="Guerrero F.D."/>
            <person name="Moolhuijzen P."/>
            <person name="Goolsby J.A."/>
            <person name="Tidwell J."/>
            <person name="Bellgard S.E."/>
            <person name="Bellgard M.I."/>
        </authorList>
    </citation>
    <scope>NUCLEOTIDE SEQUENCE</scope>
    <source>
        <tissue evidence="1">Shoot tissue taken approximately 20 cm above the soil surface</tissue>
    </source>
</reference>
<organism evidence="1">
    <name type="scientific">Arundo donax</name>
    <name type="common">Giant reed</name>
    <name type="synonym">Donax arundinaceus</name>
    <dbReference type="NCBI Taxonomy" id="35708"/>
    <lineage>
        <taxon>Eukaryota</taxon>
        <taxon>Viridiplantae</taxon>
        <taxon>Streptophyta</taxon>
        <taxon>Embryophyta</taxon>
        <taxon>Tracheophyta</taxon>
        <taxon>Spermatophyta</taxon>
        <taxon>Magnoliopsida</taxon>
        <taxon>Liliopsida</taxon>
        <taxon>Poales</taxon>
        <taxon>Poaceae</taxon>
        <taxon>PACMAD clade</taxon>
        <taxon>Arundinoideae</taxon>
        <taxon>Arundineae</taxon>
        <taxon>Arundo</taxon>
    </lineage>
</organism>
<name>A0A0A9AJD0_ARUDO</name>
<proteinExistence type="predicted"/>
<reference evidence="1" key="1">
    <citation type="submission" date="2014-09" db="EMBL/GenBank/DDBJ databases">
        <authorList>
            <person name="Magalhaes I.L.F."/>
            <person name="Oliveira U."/>
            <person name="Santos F.R."/>
            <person name="Vidigal T.H.D.A."/>
            <person name="Brescovit A.D."/>
            <person name="Santos A.J."/>
        </authorList>
    </citation>
    <scope>NUCLEOTIDE SEQUENCE</scope>
    <source>
        <tissue evidence="1">Shoot tissue taken approximately 20 cm above the soil surface</tissue>
    </source>
</reference>
<protein>
    <submittedName>
        <fullName evidence="1">Uncharacterized protein</fullName>
    </submittedName>
</protein>
<dbReference type="AlphaFoldDB" id="A0A0A9AJD0"/>
<sequence length="27" mass="3111">MQITHTTDIFSCLKICIHTLLSCKNVF</sequence>
<accession>A0A0A9AJD0</accession>
<dbReference type="EMBL" id="GBRH01248855">
    <property type="protein sequence ID" value="JAD49040.1"/>
    <property type="molecule type" value="Transcribed_RNA"/>
</dbReference>
<evidence type="ECO:0000313" key="1">
    <source>
        <dbReference type="EMBL" id="JAD49040.1"/>
    </source>
</evidence>